<dbReference type="OrthoDB" id="9787207at2"/>
<dbReference type="EMBL" id="BJXR01000014">
    <property type="protein sequence ID" value="GEN06074.1"/>
    <property type="molecule type" value="Genomic_DNA"/>
</dbReference>
<protein>
    <recommendedName>
        <fullName evidence="3">Winged helix-turn-helix domain-containing protein</fullName>
    </recommendedName>
</protein>
<dbReference type="PANTHER" id="PTHR30528:SF0">
    <property type="entry name" value="CYTOPLASMIC PROTEIN"/>
    <property type="match status" value="1"/>
</dbReference>
<name>A0A511SVZ3_MYXFU</name>
<dbReference type="InterPro" id="IPR009351">
    <property type="entry name" value="AlkZ-like"/>
</dbReference>
<dbReference type="Proteomes" id="UP000321514">
    <property type="component" value="Unassembled WGS sequence"/>
</dbReference>
<proteinExistence type="predicted"/>
<evidence type="ECO:0000313" key="1">
    <source>
        <dbReference type="EMBL" id="GEN06074.1"/>
    </source>
</evidence>
<dbReference type="PANTHER" id="PTHR30528">
    <property type="entry name" value="CYTOPLASMIC PROTEIN"/>
    <property type="match status" value="1"/>
</dbReference>
<gene>
    <name evidence="1" type="ORF">MFU01_11110</name>
</gene>
<reference evidence="1 2" key="1">
    <citation type="submission" date="2019-07" db="EMBL/GenBank/DDBJ databases">
        <title>Whole genome shotgun sequence of Myxococcus fulvus NBRC 100333.</title>
        <authorList>
            <person name="Hosoyama A."/>
            <person name="Uohara A."/>
            <person name="Ohji S."/>
            <person name="Ichikawa N."/>
        </authorList>
    </citation>
    <scope>NUCLEOTIDE SEQUENCE [LARGE SCALE GENOMIC DNA]</scope>
    <source>
        <strain evidence="1 2">NBRC 100333</strain>
    </source>
</reference>
<comment type="caution">
    <text evidence="1">The sequence shown here is derived from an EMBL/GenBank/DDBJ whole genome shotgun (WGS) entry which is preliminary data.</text>
</comment>
<dbReference type="AlphaFoldDB" id="A0A511SVZ3"/>
<evidence type="ECO:0000313" key="2">
    <source>
        <dbReference type="Proteomes" id="UP000321514"/>
    </source>
</evidence>
<dbReference type="STRING" id="1334629.MFUL124B02_35310"/>
<dbReference type="RefSeq" id="WP_074951095.1">
    <property type="nucleotide sequence ID" value="NZ_BJXR01000014.1"/>
</dbReference>
<evidence type="ECO:0008006" key="3">
    <source>
        <dbReference type="Google" id="ProtNLM"/>
    </source>
</evidence>
<sequence length="393" mass="43842">MPSHPPATVLPPDEARRFLVAHLGLSRPFPLQGARGARALLKTLRCIQLDPLDVIGTNADLVALARVDGLARGDVYRHLLPGHAFEHFAKERCLLPASAFPYYRERAAQAPWWRLEERLKRVPEAVLHAVLEEVMARGRSSPRELKDHGAVVPIDWSGWKGTARATAMALEILWTRCQVVVCGRGPGGKLYDVPHRALPRMAEARVTQTFERWGLTERVEAAGLLSRASGPHWSTLTEVRTSSLPDTLVDEGVLEAVSIPGSPRRYLAPVGFRERDQPEPDARMRILGPLDPVLWDRELVRVAFGFDYTWEVYKPAAQREWGWYVCPLLHRGKLVGRLEARVRDGVLQVDNLWREKGVKLDDAALDEALARHAAACGAEAVSRPRARVTGRAS</sequence>
<accession>A0A511SVZ3</accession>
<dbReference type="Pfam" id="PF06224">
    <property type="entry name" value="AlkZ-like"/>
    <property type="match status" value="1"/>
</dbReference>
<organism evidence="1 2">
    <name type="scientific">Myxococcus fulvus</name>
    <dbReference type="NCBI Taxonomy" id="33"/>
    <lineage>
        <taxon>Bacteria</taxon>
        <taxon>Pseudomonadati</taxon>
        <taxon>Myxococcota</taxon>
        <taxon>Myxococcia</taxon>
        <taxon>Myxococcales</taxon>
        <taxon>Cystobacterineae</taxon>
        <taxon>Myxococcaceae</taxon>
        <taxon>Myxococcus</taxon>
    </lineage>
</organism>